<evidence type="ECO:0000313" key="2">
    <source>
        <dbReference type="EMBL" id="PWC06388.1"/>
    </source>
</evidence>
<feature type="domain" description="YdhG-like" evidence="1">
    <location>
        <begin position="19"/>
        <end position="108"/>
    </location>
</feature>
<dbReference type="InterPro" id="IPR014922">
    <property type="entry name" value="YdhG-like"/>
</dbReference>
<gene>
    <name evidence="2" type="ORF">DF223_12360</name>
</gene>
<dbReference type="EMBL" id="QEFB01000013">
    <property type="protein sequence ID" value="PWC06388.1"/>
    <property type="molecule type" value="Genomic_DNA"/>
</dbReference>
<dbReference type="Proteomes" id="UP000244962">
    <property type="component" value="Unassembled WGS sequence"/>
</dbReference>
<proteinExistence type="predicted"/>
<dbReference type="SUPFAM" id="SSF159888">
    <property type="entry name" value="YdhG-like"/>
    <property type="match status" value="1"/>
</dbReference>
<sequence length="119" mass="13275">MPNPATVDEYIAGFPTERQVVLQDIREAIHRGVPHADERIRYGMPAIMLGGRYAIHFAGWKKHIGLYPVPRFDEPLETEVAPHRSEKDSVTFPWDLPAPLALIERVAAAIARTSPGGPR</sequence>
<organism evidence="2 3">
    <name type="scientific">Mycetocola zhujimingii</name>
    <dbReference type="NCBI Taxonomy" id="2079792"/>
    <lineage>
        <taxon>Bacteria</taxon>
        <taxon>Bacillati</taxon>
        <taxon>Actinomycetota</taxon>
        <taxon>Actinomycetes</taxon>
        <taxon>Micrococcales</taxon>
        <taxon>Microbacteriaceae</taxon>
        <taxon>Mycetocola</taxon>
    </lineage>
</organism>
<keyword evidence="3" id="KW-1185">Reference proteome</keyword>
<evidence type="ECO:0000259" key="1">
    <source>
        <dbReference type="Pfam" id="PF08818"/>
    </source>
</evidence>
<dbReference type="RefSeq" id="WP_108963379.1">
    <property type="nucleotide sequence ID" value="NZ_QEFB01000013.1"/>
</dbReference>
<accession>A0A2U1TBX1</accession>
<dbReference type="AlphaFoldDB" id="A0A2U1TBX1"/>
<dbReference type="Pfam" id="PF08818">
    <property type="entry name" value="DUF1801"/>
    <property type="match status" value="1"/>
</dbReference>
<reference evidence="3" key="1">
    <citation type="submission" date="2018-04" db="EMBL/GenBank/DDBJ databases">
        <authorList>
            <person name="Liu S."/>
            <person name="Wang Z."/>
            <person name="Li J."/>
        </authorList>
    </citation>
    <scope>NUCLEOTIDE SEQUENCE [LARGE SCALE GENOMIC DNA]</scope>
    <source>
        <strain evidence="3">622</strain>
    </source>
</reference>
<name>A0A2U1TBX1_9MICO</name>
<protein>
    <recommendedName>
        <fullName evidence="1">YdhG-like domain-containing protein</fullName>
    </recommendedName>
</protein>
<dbReference type="Gene3D" id="3.90.1150.200">
    <property type="match status" value="1"/>
</dbReference>
<comment type="caution">
    <text evidence="2">The sequence shown here is derived from an EMBL/GenBank/DDBJ whole genome shotgun (WGS) entry which is preliminary data.</text>
</comment>
<evidence type="ECO:0000313" key="3">
    <source>
        <dbReference type="Proteomes" id="UP000244962"/>
    </source>
</evidence>